<dbReference type="RefSeq" id="XP_004359886.1">
    <property type="nucleotide sequence ID" value="XM_004359829.1"/>
</dbReference>
<dbReference type="KEGG" id="dfa:DFA_01924"/>
<dbReference type="AlphaFoldDB" id="F4PQS7"/>
<sequence length="641" mass="75126">MTEEIDRFKNTLEIIYNVESIEECIDLLYNKIIECSDVMNAELEITREEVVSCYDIVEILDKRFCTPDDDQHLVQDYKVFVTCWILTLAILNRLKDYCGHHKSKDRKQLLQELKQREKVPGQQLQLFLKYRSFKDLPDLFLLYDDQDNESFNESELSNQLIPFLNHTFTLLPIMLEDIKDDKKQLFSLIGIRGLFYIGNGWNCHGFIVNVEPLMTIFKDSFDSILSNHKDTKYIHLICNNVSRLIANLTFREKMKLMTLLEKDQEMITNEHLKFLGGIFANHQQENLELVLEYSLLIVGNLTATKVEWRDTLVHEYGLMDHIYDMMDKKATQLDYITSFFTDITSIEPPLDWNVVEIMCEYACRNFMSDKKCTRDFCLFLQNITLHPDSTLAIIRQYRLDQYSIDTLNQLTKQLLDISEKGNSIIHEQTEEYLLEVVDDLLLTIFNVNSLHTNNNIYTFDATIDILKRLLQSSSQNYRIMYLVLYTLYDVSKTASIEKILACHITQHLTKLVLDYASVKCVDQTQSGNDVPVDKQFQVDDFIAQHLIFNVRGLVDQILSDDQFKQLTEQGLLLLYCQLHKSIVTDETFALYDDCFNVLANHNLEPHTTQLLKQHLFQLDFHNTISKSKPSNLHHIRNFLLE</sequence>
<gene>
    <name evidence="1" type="ORF">DFA_01924</name>
</gene>
<protein>
    <submittedName>
        <fullName evidence="1">Uncharacterized protein</fullName>
    </submittedName>
</protein>
<evidence type="ECO:0000313" key="1">
    <source>
        <dbReference type="EMBL" id="EGG22035.1"/>
    </source>
</evidence>
<name>F4PQS7_CACFS</name>
<reference evidence="2" key="1">
    <citation type="journal article" date="2011" name="Genome Res.">
        <title>Phylogeny-wide analysis of social amoeba genomes highlights ancient origins for complex intercellular communication.</title>
        <authorList>
            <person name="Heidel A.J."/>
            <person name="Lawal H.M."/>
            <person name="Felder M."/>
            <person name="Schilde C."/>
            <person name="Helps N.R."/>
            <person name="Tunggal B."/>
            <person name="Rivero F."/>
            <person name="John U."/>
            <person name="Schleicher M."/>
            <person name="Eichinger L."/>
            <person name="Platzer M."/>
            <person name="Noegel A.A."/>
            <person name="Schaap P."/>
            <person name="Gloeckner G."/>
        </authorList>
    </citation>
    <scope>NUCLEOTIDE SEQUENCE [LARGE SCALE GENOMIC DNA]</scope>
    <source>
        <strain evidence="2">SH3</strain>
    </source>
</reference>
<dbReference type="GeneID" id="14872953"/>
<keyword evidence="2" id="KW-1185">Reference proteome</keyword>
<proteinExistence type="predicted"/>
<accession>F4PQS7</accession>
<organism evidence="1 2">
    <name type="scientific">Cavenderia fasciculata</name>
    <name type="common">Slime mold</name>
    <name type="synonym">Dictyostelium fasciculatum</name>
    <dbReference type="NCBI Taxonomy" id="261658"/>
    <lineage>
        <taxon>Eukaryota</taxon>
        <taxon>Amoebozoa</taxon>
        <taxon>Evosea</taxon>
        <taxon>Eumycetozoa</taxon>
        <taxon>Dictyostelia</taxon>
        <taxon>Acytosteliales</taxon>
        <taxon>Cavenderiaceae</taxon>
        <taxon>Cavenderia</taxon>
    </lineage>
</organism>
<dbReference type="Proteomes" id="UP000007797">
    <property type="component" value="Unassembled WGS sequence"/>
</dbReference>
<dbReference type="EMBL" id="GL883010">
    <property type="protein sequence ID" value="EGG22035.1"/>
    <property type="molecule type" value="Genomic_DNA"/>
</dbReference>
<evidence type="ECO:0000313" key="2">
    <source>
        <dbReference type="Proteomes" id="UP000007797"/>
    </source>
</evidence>